<dbReference type="GO" id="GO:0003713">
    <property type="term" value="F:transcription coactivator activity"/>
    <property type="evidence" value="ECO:0007669"/>
    <property type="project" value="InterPro"/>
</dbReference>
<accession>F0VM52</accession>
<gene>
    <name evidence="7" type="ORF">BN1204_047610</name>
    <name evidence="6" type="ORF">NCLIV_047610</name>
</gene>
<dbReference type="PANTHER" id="PTHR13168:SF0">
    <property type="entry name" value="C-MYC-BINDING PROTEIN"/>
    <property type="match status" value="1"/>
</dbReference>
<dbReference type="eggNOG" id="ENOG502R0IS">
    <property type="taxonomic scope" value="Eukaryota"/>
</dbReference>
<reference evidence="6" key="2">
    <citation type="submission" date="2011-03" db="EMBL/GenBank/DDBJ databases">
        <title>Comparative genomics and transcriptomics of Neospora caninum and Toxoplasma gondii.</title>
        <authorList>
            <person name="Reid A.J."/>
            <person name="Sohal A."/>
            <person name="Harris D."/>
            <person name="Quail M."/>
            <person name="Sanders M."/>
            <person name="Berriman M."/>
            <person name="Wastling J.M."/>
            <person name="Pain A."/>
        </authorList>
    </citation>
    <scope>NUCLEOTIDE SEQUENCE</scope>
    <source>
        <strain evidence="6">Liverpool</strain>
    </source>
</reference>
<evidence type="ECO:0000256" key="1">
    <source>
        <dbReference type="ARBA" id="ARBA00004123"/>
    </source>
</evidence>
<dbReference type="Proteomes" id="UP000007494">
    <property type="component" value="Chromosome X"/>
</dbReference>
<dbReference type="EMBL" id="LN714485">
    <property type="protein sequence ID" value="CEL69035.1"/>
    <property type="molecule type" value="Genomic_DNA"/>
</dbReference>
<feature type="compositionally biased region" description="Low complexity" evidence="5">
    <location>
        <begin position="9"/>
        <end position="39"/>
    </location>
</feature>
<feature type="coiled-coil region" evidence="4">
    <location>
        <begin position="106"/>
        <end position="133"/>
    </location>
</feature>
<keyword evidence="3" id="KW-0539">Nucleus</keyword>
<protein>
    <submittedName>
        <fullName evidence="6">Uncharacterized protein</fullName>
    </submittedName>
</protein>
<reference evidence="7" key="4">
    <citation type="journal article" date="2015" name="PLoS ONE">
        <title>Comprehensive Evaluation of Toxoplasma gondii VEG and Neospora caninum LIV Genomes with Tachyzoite Stage Transcriptome and Proteome Defines Novel Transcript Features.</title>
        <authorList>
            <person name="Ramaprasad A."/>
            <person name="Mourier T."/>
            <person name="Naeem R."/>
            <person name="Malas T.B."/>
            <person name="Moussa E."/>
            <person name="Panigrahi A."/>
            <person name="Vermont S.J."/>
            <person name="Otto T.D."/>
            <person name="Wastling J."/>
            <person name="Pain A."/>
        </authorList>
    </citation>
    <scope>NUCLEOTIDE SEQUENCE</scope>
    <source>
        <strain evidence="7">Liverpool</strain>
    </source>
</reference>
<dbReference type="PANTHER" id="PTHR13168">
    <property type="entry name" value="ASSOCIATE OF C-MYC AMY-1"/>
    <property type="match status" value="1"/>
</dbReference>
<reference evidence="6" key="1">
    <citation type="submission" date="2011-02" db="EMBL/GenBank/DDBJ databases">
        <authorList>
            <person name="Aslett M."/>
        </authorList>
    </citation>
    <scope>NUCLEOTIDE SEQUENCE</scope>
    <source>
        <strain evidence="6">Liverpool</strain>
    </source>
</reference>
<evidence type="ECO:0000313" key="6">
    <source>
        <dbReference type="EMBL" id="CBZ54330.1"/>
    </source>
</evidence>
<dbReference type="AlphaFoldDB" id="F0VM52"/>
<dbReference type="OMA" id="SHAIRHR"/>
<evidence type="ECO:0000256" key="5">
    <source>
        <dbReference type="SAM" id="MobiDB-lite"/>
    </source>
</evidence>
<comment type="similarity">
    <text evidence="2">Belongs to the AMY1 family.</text>
</comment>
<dbReference type="PRINTS" id="PR02028">
    <property type="entry name" value="CMYCBINDINGP"/>
</dbReference>
<keyword evidence="4" id="KW-0175">Coiled coil</keyword>
<evidence type="ECO:0000313" key="8">
    <source>
        <dbReference type="Proteomes" id="UP000007494"/>
    </source>
</evidence>
<evidence type="ECO:0000256" key="2">
    <source>
        <dbReference type="ARBA" id="ARBA00009389"/>
    </source>
</evidence>
<dbReference type="EMBL" id="FR823391">
    <property type="protein sequence ID" value="CBZ54330.1"/>
    <property type="molecule type" value="Genomic_DNA"/>
</dbReference>
<reference evidence="8" key="3">
    <citation type="journal article" date="2012" name="PLoS Pathog.">
        <title>Comparative genomics of the apicomplexan parasites Toxoplasma gondii and Neospora caninum: Coccidia differing in host range and transmission strategy.</title>
        <authorList>
            <person name="Reid A.J."/>
            <person name="Vermont S.J."/>
            <person name="Cotton J.A."/>
            <person name="Harris D."/>
            <person name="Hill-Cawthorne G.A."/>
            <person name="Konen-Waisman S."/>
            <person name="Latham S.M."/>
            <person name="Mourier T."/>
            <person name="Norton R."/>
            <person name="Quail M.A."/>
            <person name="Sanders M."/>
            <person name="Shanmugam D."/>
            <person name="Sohal A."/>
            <person name="Wasmuth J.D."/>
            <person name="Brunk B."/>
            <person name="Grigg M.E."/>
            <person name="Howard J.C."/>
            <person name="Parkinson J."/>
            <person name="Roos D.S."/>
            <person name="Trees A.J."/>
            <person name="Berriman M."/>
            <person name="Pain A."/>
            <person name="Wastling J.M."/>
        </authorList>
    </citation>
    <scope>NUCLEOTIDE SEQUENCE [LARGE SCALE GENOMIC DNA]</scope>
    <source>
        <strain evidence="8">Liverpool</strain>
    </source>
</reference>
<keyword evidence="8" id="KW-1185">Reference proteome</keyword>
<dbReference type="RefSeq" id="XP_003884361.1">
    <property type="nucleotide sequence ID" value="XM_003884312.1"/>
</dbReference>
<feature type="region of interest" description="Disordered" evidence="5">
    <location>
        <begin position="1"/>
        <end position="39"/>
    </location>
</feature>
<name>F0VM52_NEOCL</name>
<dbReference type="GeneID" id="13442261"/>
<dbReference type="InParanoid" id="F0VM52"/>
<evidence type="ECO:0000313" key="7">
    <source>
        <dbReference type="EMBL" id="CEL69035.1"/>
    </source>
</evidence>
<dbReference type="VEuPathDB" id="ToxoDB:NCLIV_047610"/>
<comment type="subcellular location">
    <subcellularLocation>
        <location evidence="1">Nucleus</location>
    </subcellularLocation>
</comment>
<dbReference type="OrthoDB" id="328377at2759"/>
<evidence type="ECO:0000256" key="3">
    <source>
        <dbReference type="ARBA" id="ARBA00023242"/>
    </source>
</evidence>
<proteinExistence type="inferred from homology"/>
<organism evidence="6 8">
    <name type="scientific">Neospora caninum (strain Liverpool)</name>
    <dbReference type="NCBI Taxonomy" id="572307"/>
    <lineage>
        <taxon>Eukaryota</taxon>
        <taxon>Sar</taxon>
        <taxon>Alveolata</taxon>
        <taxon>Apicomplexa</taxon>
        <taxon>Conoidasida</taxon>
        <taxon>Coccidia</taxon>
        <taxon>Eucoccidiorida</taxon>
        <taxon>Eimeriorina</taxon>
        <taxon>Sarcocystidae</taxon>
        <taxon>Neospora</taxon>
    </lineage>
</organism>
<sequence length="247" mass="28313">MGEPEEPLFPASAFQPPSPSQDSGNTAVQEAPAEPPAAALTFEEAKVRKRKEKMREFRKYLVDTHVVDALAKLLIALYEAEDRPARPQEYFVDYFGEYRDPVLDEIEELTKLKNELTSSNMQLLEKQEELRDAIVLVTQQRMRQKIWTAISREAERMTSLQVYQRLCDKKKPKTTLKAHTFNKSQFLRFLAVSTPQDWQTRILSALYPQGDNFECATGAPFKADPDNDLVSLFVEANNMYDTKATDV</sequence>
<dbReference type="InterPro" id="IPR026060">
    <property type="entry name" value="AMY1"/>
</dbReference>
<dbReference type="GO" id="GO:0005634">
    <property type="term" value="C:nucleus"/>
    <property type="evidence" value="ECO:0007669"/>
    <property type="project" value="UniProtKB-SubCell"/>
</dbReference>
<evidence type="ECO:0000256" key="4">
    <source>
        <dbReference type="SAM" id="Coils"/>
    </source>
</evidence>